<dbReference type="Gene3D" id="3.30.160.60">
    <property type="entry name" value="Classic Zinc Finger"/>
    <property type="match status" value="3"/>
</dbReference>
<feature type="domain" description="C2H2-type" evidence="7">
    <location>
        <begin position="323"/>
        <end position="350"/>
    </location>
</feature>
<dbReference type="Proteomes" id="UP001219355">
    <property type="component" value="Chromosome 1"/>
</dbReference>
<dbReference type="EMBL" id="CP120627">
    <property type="protein sequence ID" value="WEW55177.1"/>
    <property type="molecule type" value="Genomic_DNA"/>
</dbReference>
<dbReference type="GO" id="GO:0000981">
    <property type="term" value="F:DNA-binding transcription factor activity, RNA polymerase II-specific"/>
    <property type="evidence" value="ECO:0007669"/>
    <property type="project" value="TreeGrafter"/>
</dbReference>
<dbReference type="GO" id="GO:0005634">
    <property type="term" value="C:nucleus"/>
    <property type="evidence" value="ECO:0007669"/>
    <property type="project" value="UniProtKB-ARBA"/>
</dbReference>
<keyword evidence="1" id="KW-0479">Metal-binding</keyword>
<dbReference type="FunFam" id="3.30.160.60:FF:000504">
    <property type="entry name" value="C2H2 transcription factor swi5"/>
    <property type="match status" value="1"/>
</dbReference>
<name>A0AAF0DCT6_9EURO</name>
<evidence type="ECO:0000313" key="8">
    <source>
        <dbReference type="EMBL" id="WEW55177.1"/>
    </source>
</evidence>
<evidence type="ECO:0000256" key="1">
    <source>
        <dbReference type="ARBA" id="ARBA00022723"/>
    </source>
</evidence>
<proteinExistence type="predicted"/>
<accession>A0AAF0DCT6</accession>
<dbReference type="PANTHER" id="PTHR19818">
    <property type="entry name" value="ZINC FINGER PROTEIN ZIC AND GLI"/>
    <property type="match status" value="1"/>
</dbReference>
<feature type="region of interest" description="Disordered" evidence="6">
    <location>
        <begin position="224"/>
        <end position="246"/>
    </location>
</feature>
<keyword evidence="4" id="KW-0862">Zinc</keyword>
<dbReference type="InterPro" id="IPR050329">
    <property type="entry name" value="GLI_C2H2-zinc-finger"/>
</dbReference>
<dbReference type="FunFam" id="3.30.160.60:FF:001649">
    <property type="entry name" value="C2H2 transcription factor Swi5"/>
    <property type="match status" value="1"/>
</dbReference>
<feature type="region of interest" description="Disordered" evidence="6">
    <location>
        <begin position="383"/>
        <end position="418"/>
    </location>
</feature>
<dbReference type="AlphaFoldDB" id="A0AAF0DCT6"/>
<dbReference type="GO" id="GO:0000978">
    <property type="term" value="F:RNA polymerase II cis-regulatory region sequence-specific DNA binding"/>
    <property type="evidence" value="ECO:0007669"/>
    <property type="project" value="TreeGrafter"/>
</dbReference>
<keyword evidence="3 5" id="KW-0863">Zinc-finger</keyword>
<evidence type="ECO:0000313" key="9">
    <source>
        <dbReference type="Proteomes" id="UP001219355"/>
    </source>
</evidence>
<evidence type="ECO:0000256" key="6">
    <source>
        <dbReference type="SAM" id="MobiDB-lite"/>
    </source>
</evidence>
<organism evidence="8 9">
    <name type="scientific">Emydomyces testavorans</name>
    <dbReference type="NCBI Taxonomy" id="2070801"/>
    <lineage>
        <taxon>Eukaryota</taxon>
        <taxon>Fungi</taxon>
        <taxon>Dikarya</taxon>
        <taxon>Ascomycota</taxon>
        <taxon>Pezizomycotina</taxon>
        <taxon>Eurotiomycetes</taxon>
        <taxon>Eurotiomycetidae</taxon>
        <taxon>Onygenales</taxon>
        <taxon>Nannizziopsiaceae</taxon>
        <taxon>Emydomyces</taxon>
    </lineage>
</organism>
<dbReference type="PANTHER" id="PTHR19818:SF144">
    <property type="entry name" value="METALLOTHIONEIN EXPRESSION ACTIVATOR-RELATED"/>
    <property type="match status" value="1"/>
</dbReference>
<dbReference type="SUPFAM" id="SSF57667">
    <property type="entry name" value="beta-beta-alpha zinc fingers"/>
    <property type="match status" value="2"/>
</dbReference>
<dbReference type="PROSITE" id="PS50157">
    <property type="entry name" value="ZINC_FINGER_C2H2_2"/>
    <property type="match status" value="2"/>
</dbReference>
<dbReference type="InterPro" id="IPR036236">
    <property type="entry name" value="Znf_C2H2_sf"/>
</dbReference>
<keyword evidence="9" id="KW-1185">Reference proteome</keyword>
<dbReference type="InterPro" id="IPR013087">
    <property type="entry name" value="Znf_C2H2_type"/>
</dbReference>
<dbReference type="SMART" id="SM00355">
    <property type="entry name" value="ZnF_C2H2"/>
    <property type="match status" value="2"/>
</dbReference>
<gene>
    <name evidence="8" type="primary">ACE2</name>
    <name evidence="8" type="ORF">PRK78_000606</name>
</gene>
<dbReference type="PROSITE" id="PS00028">
    <property type="entry name" value="ZINC_FINGER_C2H2_1"/>
    <property type="match status" value="2"/>
</dbReference>
<evidence type="ECO:0000256" key="4">
    <source>
        <dbReference type="ARBA" id="ARBA00022833"/>
    </source>
</evidence>
<evidence type="ECO:0000259" key="7">
    <source>
        <dbReference type="PROSITE" id="PS50157"/>
    </source>
</evidence>
<evidence type="ECO:0000256" key="3">
    <source>
        <dbReference type="ARBA" id="ARBA00022771"/>
    </source>
</evidence>
<evidence type="ECO:0000256" key="5">
    <source>
        <dbReference type="PROSITE-ProRule" id="PRU00042"/>
    </source>
</evidence>
<sequence>MLAAFNANFDRTENIFQQHGLSTGSDHINVAAKPIPPPLRHRRGLSLDQGMAKSRQKTNNVGFEHFEPFRWQDVTSGLLLDEALLQRPGTPIKTDLARISRACKTAQSSPAKQHVTMPRDVVAMERAKSLQGVACSFAPRETLAPSSNTDSLQSLDTFDLQLSNMNDDVFSDFTFHSPGNFDMQTLSSPISPTMPPFLSLSGIVNEQDPTATTKKAAKIPIAPVTPLMPGSQRTTAASSRSSSPAKTLLSPRALSIADLNLDSSIDASIEETGVTLDDIAAHIGGPDPSDNKWVCTYEGCNKRFGRKENIKSHVQTHLGDRQFKCNHCNKCFVRGHDLKRHSKIHTGVKPYPCECGNSFARHDALTRHKQRGMCSGAFAGAVRKPLRRGRPKKRPAVEERREKAAKTREHARKGHARTLSESSCASFASSASECADSSSVGRVSPAMDLPFLETSEFGLPPDAFSFTPPASPSYSTGNIPSPARSYRSLALDPDLKPLYLSPSKRPLDDIPEEIPDIPLLAPGSPVRIKPEMRAESPTRILWPTTTEPDGIGETDNTNLDDVFISNATETTLNQDQLPALDPSTTDISEPNSSQYDAEYFLNPAESDGSDLLSTHLFPVSFSPETEAFFDRFTMKNEV</sequence>
<dbReference type="GO" id="GO:0008270">
    <property type="term" value="F:zinc ion binding"/>
    <property type="evidence" value="ECO:0007669"/>
    <property type="project" value="UniProtKB-KW"/>
</dbReference>
<feature type="compositionally biased region" description="Basic residues" evidence="6">
    <location>
        <begin position="384"/>
        <end position="394"/>
    </location>
</feature>
<dbReference type="GO" id="GO:0045944">
    <property type="term" value="P:positive regulation of transcription by RNA polymerase II"/>
    <property type="evidence" value="ECO:0007669"/>
    <property type="project" value="UniProtKB-ARBA"/>
</dbReference>
<keyword evidence="2" id="KW-0677">Repeat</keyword>
<feature type="compositionally biased region" description="Low complexity" evidence="6">
    <location>
        <begin position="233"/>
        <end position="243"/>
    </location>
</feature>
<feature type="compositionally biased region" description="Basic and acidic residues" evidence="6">
    <location>
        <begin position="395"/>
        <end position="408"/>
    </location>
</feature>
<dbReference type="Pfam" id="PF00096">
    <property type="entry name" value="zf-C2H2"/>
    <property type="match status" value="1"/>
</dbReference>
<reference evidence="8" key="1">
    <citation type="submission" date="2023-03" db="EMBL/GenBank/DDBJ databases">
        <title>Emydomyces testavorans Genome Sequence.</title>
        <authorList>
            <person name="Hoyer L."/>
        </authorList>
    </citation>
    <scope>NUCLEOTIDE SEQUENCE</scope>
    <source>
        <strain evidence="8">16-2883</strain>
    </source>
</reference>
<protein>
    <submittedName>
        <fullName evidence="8">Metallothionein expression activator</fullName>
    </submittedName>
</protein>
<evidence type="ECO:0000256" key="2">
    <source>
        <dbReference type="ARBA" id="ARBA00022737"/>
    </source>
</evidence>
<feature type="domain" description="C2H2-type" evidence="7">
    <location>
        <begin position="293"/>
        <end position="322"/>
    </location>
</feature>